<accession>A0AC61MWF7</accession>
<sequence>MRKLSTKELTISSMIAALYVVLTWVANLAGLASGAIQVRLSEALTIMPVFTAAAVPGLTIGCVLANILFGLGPVDILLGSVATLLGAIGTRLLKDKPLLAWIPPVISNMLIVPIVLLIYHFPDVSVTIPFTQTTINASGYLPLMITVGIGEIISCGVLGLLLWRSLKNIPAIKEMK</sequence>
<evidence type="ECO:0000313" key="2">
    <source>
        <dbReference type="Proteomes" id="UP000682782"/>
    </source>
</evidence>
<gene>
    <name evidence="1" type="ORF">JYE49_13865</name>
</gene>
<organism evidence="1 2">
    <name type="scientific">Aristaeella hokkaidonensis</name>
    <dbReference type="NCBI Taxonomy" id="3046382"/>
    <lineage>
        <taxon>Bacteria</taxon>
        <taxon>Bacillati</taxon>
        <taxon>Bacillota</taxon>
        <taxon>Clostridia</taxon>
        <taxon>Eubacteriales</taxon>
        <taxon>Aristaeellaceae</taxon>
        <taxon>Aristaeella</taxon>
    </lineage>
</organism>
<dbReference type="Proteomes" id="UP000682782">
    <property type="component" value="Chromosome"/>
</dbReference>
<evidence type="ECO:0000313" key="1">
    <source>
        <dbReference type="EMBL" id="QUC66907.1"/>
    </source>
</evidence>
<keyword evidence="2" id="KW-1185">Reference proteome</keyword>
<name>A0AC61MWF7_9FIRM</name>
<reference evidence="1" key="1">
    <citation type="submission" date="2021-01" db="EMBL/GenBank/DDBJ databases">
        <title>Complete genome sequence of Clostridiales bacterium R-7.</title>
        <authorList>
            <person name="Mahoney-Kurpe S.C."/>
            <person name="Palevich N."/>
            <person name="Koike S."/>
            <person name="Moon C.D."/>
            <person name="Attwood G.T."/>
        </authorList>
    </citation>
    <scope>NUCLEOTIDE SEQUENCE</scope>
    <source>
        <strain evidence="1">R-7</strain>
    </source>
</reference>
<proteinExistence type="predicted"/>
<dbReference type="EMBL" id="CP068393">
    <property type="protein sequence ID" value="QUC66907.1"/>
    <property type="molecule type" value="Genomic_DNA"/>
</dbReference>
<protein>
    <submittedName>
        <fullName evidence="1">QueT transporter family protein</fullName>
    </submittedName>
</protein>